<proteinExistence type="predicted"/>
<dbReference type="InterPro" id="IPR011051">
    <property type="entry name" value="RmlC_Cupin_sf"/>
</dbReference>
<keyword evidence="2" id="KW-1185">Reference proteome</keyword>
<gene>
    <name evidence="1" type="ORF">OIK44_18610</name>
</gene>
<name>A0ABT5K4H8_9BURK</name>
<organism evidence="1 2">
    <name type="scientific">Janthinobacterium fluminis</name>
    <dbReference type="NCBI Taxonomy" id="2987524"/>
    <lineage>
        <taxon>Bacteria</taxon>
        <taxon>Pseudomonadati</taxon>
        <taxon>Pseudomonadota</taxon>
        <taxon>Betaproteobacteria</taxon>
        <taxon>Burkholderiales</taxon>
        <taxon>Oxalobacteraceae</taxon>
        <taxon>Janthinobacterium</taxon>
    </lineage>
</organism>
<comment type="caution">
    <text evidence="1">The sequence shown here is derived from an EMBL/GenBank/DDBJ whole genome shotgun (WGS) entry which is preliminary data.</text>
</comment>
<dbReference type="InterPro" id="IPR014710">
    <property type="entry name" value="RmlC-like_jellyroll"/>
</dbReference>
<evidence type="ECO:0000313" key="2">
    <source>
        <dbReference type="Proteomes" id="UP001221208"/>
    </source>
</evidence>
<reference evidence="1 2" key="1">
    <citation type="submission" date="2022-10" db="EMBL/GenBank/DDBJ databases">
        <title>Janthinobacterium sp. hw3 Genome sequencing.</title>
        <authorList>
            <person name="Park S."/>
        </authorList>
    </citation>
    <scope>NUCLEOTIDE SEQUENCE [LARGE SCALE GENOMIC DNA]</scope>
    <source>
        <strain evidence="2">hw3</strain>
    </source>
</reference>
<evidence type="ECO:0000313" key="1">
    <source>
        <dbReference type="EMBL" id="MDC8759600.1"/>
    </source>
</evidence>
<dbReference type="Gene3D" id="2.60.120.10">
    <property type="entry name" value="Jelly Rolls"/>
    <property type="match status" value="1"/>
</dbReference>
<evidence type="ECO:0008006" key="3">
    <source>
        <dbReference type="Google" id="ProtNLM"/>
    </source>
</evidence>
<dbReference type="Proteomes" id="UP001221208">
    <property type="component" value="Unassembled WGS sequence"/>
</dbReference>
<dbReference type="EMBL" id="JAQQXR010000007">
    <property type="protein sequence ID" value="MDC8759600.1"/>
    <property type="molecule type" value="Genomic_DNA"/>
</dbReference>
<dbReference type="RefSeq" id="WP_273672845.1">
    <property type="nucleotide sequence ID" value="NZ_JAQQXR010000007.1"/>
</dbReference>
<dbReference type="SUPFAM" id="SSF51182">
    <property type="entry name" value="RmlC-like cupins"/>
    <property type="match status" value="1"/>
</dbReference>
<accession>A0ABT5K4H8</accession>
<sequence length="181" mass="20891">MDFKEYSFDPDIRVCVYNVGDENLEYHKHTCISDITYCAAGRLILELPEINKSYVFHPGQIIQVPYDTVHRVSHFSKTEQHSRYVLVQIGKFSIEFIRDDSIVFGENKMDMQDKSLNYYIGENHENIKRIAASFKAQRPENLSDQEYADVLAALAAVCNKGIPQVHTNDVIMQQLKELESL</sequence>
<protein>
    <recommendedName>
        <fullName evidence="3">Cupin domain-containing protein</fullName>
    </recommendedName>
</protein>